<feature type="signal peptide" evidence="4">
    <location>
        <begin position="1"/>
        <end position="25"/>
    </location>
</feature>
<evidence type="ECO:0000256" key="1">
    <source>
        <dbReference type="ARBA" id="ARBA00010062"/>
    </source>
</evidence>
<name>A0ABU9YM01_9PROT</name>
<evidence type="ECO:0000256" key="4">
    <source>
        <dbReference type="SAM" id="SignalP"/>
    </source>
</evidence>
<dbReference type="PANTHER" id="PTHR30483:SF6">
    <property type="entry name" value="PERIPLASMIC BINDING PROTEIN OF ABC TRANSPORTER FOR NATURAL AMINO ACIDS"/>
    <property type="match status" value="1"/>
</dbReference>
<dbReference type="InterPro" id="IPR051010">
    <property type="entry name" value="BCAA_transport"/>
</dbReference>
<feature type="chain" id="PRO_5046238480" evidence="4">
    <location>
        <begin position="26"/>
        <end position="405"/>
    </location>
</feature>
<evidence type="ECO:0000256" key="3">
    <source>
        <dbReference type="ARBA" id="ARBA00022970"/>
    </source>
</evidence>
<reference evidence="6 7" key="1">
    <citation type="submission" date="2024-03" db="EMBL/GenBank/DDBJ databases">
        <title>High-quality draft genome sequencing of Tistrella sp. BH-R2-4.</title>
        <authorList>
            <person name="Dong C."/>
        </authorList>
    </citation>
    <scope>NUCLEOTIDE SEQUENCE [LARGE SCALE GENOMIC DNA]</scope>
    <source>
        <strain evidence="6 7">BH-R2-4</strain>
    </source>
</reference>
<sequence length="405" mass="42707">MRITGRLAAGIAAGAAGLWSIAAFAAADAPVKVGVLTDMSSVYSDFGGPGSVVAAELAVEDIGGSLLGQPVRVVSADHQNKADIGVATALQWFDSDGVTALFDVSNSGISLALQDIVMKRDKIAVFSGANNKSLTGDKCTTNGMIWGYDGYALAKGNVEGIFKANPGSSWFFLTVDYTSGHGLEADTISVIEKLGGSVKGAVRFPLGTNDFSSFLLQAQGSGADVIALVAGGSDVRTMIKQADEFGIAAAGQRIAPLFFTVNDIQALGLDATHGMPVVADFYWDQTDGTRAFAERFKARHGKLPTDVQATVYSSVLHYLKAVKQAGTADTKTVVETMKAMPVEDFMTSGARIRADGRLMRDMYYFEVKAADASTHDHDYLEQKTTIPGAEAYRPAAESDCPLLKS</sequence>
<dbReference type="CDD" id="cd06327">
    <property type="entry name" value="PBP1_SBP-like"/>
    <property type="match status" value="1"/>
</dbReference>
<organism evidence="6 7">
    <name type="scientific">Tistrella arctica</name>
    <dbReference type="NCBI Taxonomy" id="3133430"/>
    <lineage>
        <taxon>Bacteria</taxon>
        <taxon>Pseudomonadati</taxon>
        <taxon>Pseudomonadota</taxon>
        <taxon>Alphaproteobacteria</taxon>
        <taxon>Geminicoccales</taxon>
        <taxon>Geminicoccaceae</taxon>
        <taxon>Tistrella</taxon>
    </lineage>
</organism>
<evidence type="ECO:0000256" key="2">
    <source>
        <dbReference type="ARBA" id="ARBA00022729"/>
    </source>
</evidence>
<keyword evidence="3" id="KW-0029">Amino-acid transport</keyword>
<evidence type="ECO:0000313" key="7">
    <source>
        <dbReference type="Proteomes" id="UP001413721"/>
    </source>
</evidence>
<dbReference type="SUPFAM" id="SSF53822">
    <property type="entry name" value="Periplasmic binding protein-like I"/>
    <property type="match status" value="1"/>
</dbReference>
<proteinExistence type="inferred from homology"/>
<protein>
    <submittedName>
        <fullName evidence="6">ABC transporter substrate-binding protein</fullName>
    </submittedName>
</protein>
<evidence type="ECO:0000259" key="5">
    <source>
        <dbReference type="Pfam" id="PF13458"/>
    </source>
</evidence>
<dbReference type="Pfam" id="PF13458">
    <property type="entry name" value="Peripla_BP_6"/>
    <property type="match status" value="1"/>
</dbReference>
<gene>
    <name evidence="6" type="ORF">WG926_15350</name>
</gene>
<keyword evidence="2 4" id="KW-0732">Signal</keyword>
<feature type="domain" description="Leucine-binding protein" evidence="5">
    <location>
        <begin position="30"/>
        <end position="370"/>
    </location>
</feature>
<evidence type="ECO:0000313" key="6">
    <source>
        <dbReference type="EMBL" id="MEN2989691.1"/>
    </source>
</evidence>
<comment type="caution">
    <text evidence="6">The sequence shown here is derived from an EMBL/GenBank/DDBJ whole genome shotgun (WGS) entry which is preliminary data.</text>
</comment>
<comment type="similarity">
    <text evidence="1">Belongs to the leucine-binding protein family.</text>
</comment>
<dbReference type="Gene3D" id="3.40.50.2300">
    <property type="match status" value="2"/>
</dbReference>
<dbReference type="InterPro" id="IPR028081">
    <property type="entry name" value="Leu-bd"/>
</dbReference>
<keyword evidence="3" id="KW-0813">Transport</keyword>
<dbReference type="PANTHER" id="PTHR30483">
    <property type="entry name" value="LEUCINE-SPECIFIC-BINDING PROTEIN"/>
    <property type="match status" value="1"/>
</dbReference>
<accession>A0ABU9YM01</accession>
<keyword evidence="7" id="KW-1185">Reference proteome</keyword>
<dbReference type="Proteomes" id="UP001413721">
    <property type="component" value="Unassembled WGS sequence"/>
</dbReference>
<dbReference type="RefSeq" id="WP_345937689.1">
    <property type="nucleotide sequence ID" value="NZ_JBBKTW010000005.1"/>
</dbReference>
<dbReference type="InterPro" id="IPR028082">
    <property type="entry name" value="Peripla_BP_I"/>
</dbReference>
<dbReference type="EMBL" id="JBBKTW010000005">
    <property type="protein sequence ID" value="MEN2989691.1"/>
    <property type="molecule type" value="Genomic_DNA"/>
</dbReference>